<dbReference type="GO" id="GO:0016887">
    <property type="term" value="F:ATP hydrolysis activity"/>
    <property type="evidence" value="ECO:0007669"/>
    <property type="project" value="InterPro"/>
</dbReference>
<keyword evidence="4" id="KW-0378">Hydrolase</keyword>
<dbReference type="SUPFAM" id="SSF52540">
    <property type="entry name" value="P-loop containing nucleoside triphosphate hydrolases"/>
    <property type="match status" value="1"/>
</dbReference>
<evidence type="ECO:0000256" key="2">
    <source>
        <dbReference type="ARBA" id="ARBA00022840"/>
    </source>
</evidence>
<accession>A0A5S4UX72</accession>
<dbReference type="InterPro" id="IPR003593">
    <property type="entry name" value="AAA+_ATPase"/>
</dbReference>
<dbReference type="PANTHER" id="PTHR11638:SF18">
    <property type="entry name" value="HEAT SHOCK PROTEIN 104"/>
    <property type="match status" value="1"/>
</dbReference>
<dbReference type="GO" id="GO:0034605">
    <property type="term" value="P:cellular response to heat"/>
    <property type="evidence" value="ECO:0007669"/>
    <property type="project" value="TreeGrafter"/>
</dbReference>
<dbReference type="AlphaFoldDB" id="A0A5S4UX72"/>
<dbReference type="RefSeq" id="WP_148735271.1">
    <property type="nucleotide sequence ID" value="NZ_VSSB01000002.1"/>
</dbReference>
<proteinExistence type="predicted"/>
<protein>
    <submittedName>
        <fullName evidence="4">ATP-dependent Clp protease ATP-binding subunit</fullName>
    </submittedName>
</protein>
<dbReference type="InterPro" id="IPR050130">
    <property type="entry name" value="ClpA_ClpB"/>
</dbReference>
<evidence type="ECO:0000259" key="3">
    <source>
        <dbReference type="SMART" id="SM00382"/>
    </source>
</evidence>
<feature type="domain" description="AAA+ ATPase" evidence="3">
    <location>
        <begin position="165"/>
        <end position="306"/>
    </location>
</feature>
<keyword evidence="1" id="KW-0547">Nucleotide-binding</keyword>
<dbReference type="GO" id="GO:0005737">
    <property type="term" value="C:cytoplasm"/>
    <property type="evidence" value="ECO:0007669"/>
    <property type="project" value="TreeGrafter"/>
</dbReference>
<keyword evidence="4" id="KW-0645">Protease</keyword>
<gene>
    <name evidence="4" type="ORF">FYC51_18825</name>
</gene>
<evidence type="ECO:0000256" key="1">
    <source>
        <dbReference type="ARBA" id="ARBA00022741"/>
    </source>
</evidence>
<dbReference type="PRINTS" id="PR00300">
    <property type="entry name" value="CLPPROTEASEA"/>
</dbReference>
<dbReference type="Pfam" id="PF07724">
    <property type="entry name" value="AAA_2"/>
    <property type="match status" value="1"/>
</dbReference>
<dbReference type="GO" id="GO:0008233">
    <property type="term" value="F:peptidase activity"/>
    <property type="evidence" value="ECO:0007669"/>
    <property type="project" value="UniProtKB-KW"/>
</dbReference>
<evidence type="ECO:0000313" key="4">
    <source>
        <dbReference type="EMBL" id="TYL51172.1"/>
    </source>
</evidence>
<sequence>MTRDTTKVTIYYGPLSWFEMKVKESENDGLLEAVFEHDERRRELRVVQDGAERSEPEPMERPKRLVAKSGDYASLHEHVISNFPGLIRSLNPAKLHLHNPPEQVHAHLKRAFPGTSVKRFKYPTATRQTLVDFRDGFAGHLVGQEDVRDTLLAALYPLTRASRDKPVVIMFFGPSGVGKTETAQFINGLLGGDLMRKQFSMFHSENFASYLFGGRHSEASFARDLLDRESGVILIDEFDKAAAVFHSAFYQFFDGGVFEDKNYRVDVGRSLIICTSNYGSEQEIRNALGDALFSRFDALIPFQPLSVDEVRTVVHQLVDRRVSELDRHEQAALDAEDIKERLEPLVRKAANVRRLGKVTNEVISMLLVDALLASEPERDQESTSKETAG</sequence>
<reference evidence="4 5" key="1">
    <citation type="submission" date="2019-08" db="EMBL/GenBank/DDBJ databases">
        <authorList>
            <person name="Hu J."/>
        </authorList>
    </citation>
    <scope>NUCLEOTIDE SEQUENCE [LARGE SCALE GENOMIC DNA]</scope>
    <source>
        <strain evidence="4 5">NEAU-184</strain>
    </source>
</reference>
<dbReference type="Gene3D" id="3.40.50.300">
    <property type="entry name" value="P-loop containing nucleotide triphosphate hydrolases"/>
    <property type="match status" value="1"/>
</dbReference>
<dbReference type="GO" id="GO:0006508">
    <property type="term" value="P:proteolysis"/>
    <property type="evidence" value="ECO:0007669"/>
    <property type="project" value="UniProtKB-KW"/>
</dbReference>
<dbReference type="Proteomes" id="UP000325243">
    <property type="component" value="Unassembled WGS sequence"/>
</dbReference>
<dbReference type="InterPro" id="IPR003959">
    <property type="entry name" value="ATPase_AAA_core"/>
</dbReference>
<keyword evidence="5" id="KW-1185">Reference proteome</keyword>
<dbReference type="InterPro" id="IPR001270">
    <property type="entry name" value="ClpA/B"/>
</dbReference>
<dbReference type="InterPro" id="IPR027417">
    <property type="entry name" value="P-loop_NTPase"/>
</dbReference>
<dbReference type="GO" id="GO:0005524">
    <property type="term" value="F:ATP binding"/>
    <property type="evidence" value="ECO:0007669"/>
    <property type="project" value="UniProtKB-KW"/>
</dbReference>
<name>A0A5S4UX72_9MICO</name>
<comment type="caution">
    <text evidence="4">The sequence shown here is derived from an EMBL/GenBank/DDBJ whole genome shotgun (WGS) entry which is preliminary data.</text>
</comment>
<keyword evidence="2 4" id="KW-0067">ATP-binding</keyword>
<dbReference type="EMBL" id="VSSB01000002">
    <property type="protein sequence ID" value="TYL51172.1"/>
    <property type="molecule type" value="Genomic_DNA"/>
</dbReference>
<dbReference type="SMART" id="SM00382">
    <property type="entry name" value="AAA"/>
    <property type="match status" value="1"/>
</dbReference>
<organism evidence="4 5">
    <name type="scientific">Agromyces mariniharenae</name>
    <dbReference type="NCBI Taxonomy" id="2604423"/>
    <lineage>
        <taxon>Bacteria</taxon>
        <taxon>Bacillati</taxon>
        <taxon>Actinomycetota</taxon>
        <taxon>Actinomycetes</taxon>
        <taxon>Micrococcales</taxon>
        <taxon>Microbacteriaceae</taxon>
        <taxon>Agromyces</taxon>
    </lineage>
</organism>
<dbReference type="PANTHER" id="PTHR11638">
    <property type="entry name" value="ATP-DEPENDENT CLP PROTEASE"/>
    <property type="match status" value="1"/>
</dbReference>
<evidence type="ECO:0000313" key="5">
    <source>
        <dbReference type="Proteomes" id="UP000325243"/>
    </source>
</evidence>